<keyword evidence="1" id="KW-0479">Metal-binding</keyword>
<accession>A0A7I8J8B3</accession>
<dbReference type="InterPro" id="IPR007527">
    <property type="entry name" value="Znf_SWIM"/>
</dbReference>
<dbReference type="Pfam" id="PF04434">
    <property type="entry name" value="SWIM"/>
    <property type="match status" value="1"/>
</dbReference>
<evidence type="ECO:0000313" key="8">
    <source>
        <dbReference type="Proteomes" id="UP001189122"/>
    </source>
</evidence>
<dbReference type="InterPro" id="IPR004332">
    <property type="entry name" value="Transposase_MuDR"/>
</dbReference>
<reference evidence="7 8" key="1">
    <citation type="submission" date="2019-12" db="EMBL/GenBank/DDBJ databases">
        <authorList>
            <person name="Scholz U."/>
            <person name="Mascher M."/>
            <person name="Fiebig A."/>
        </authorList>
    </citation>
    <scope>NUCLEOTIDE SEQUENCE</scope>
</reference>
<evidence type="ECO:0000256" key="1">
    <source>
        <dbReference type="ARBA" id="ARBA00022723"/>
    </source>
</evidence>
<keyword evidence="2 4" id="KW-0863">Zinc-finger</keyword>
<proteinExistence type="predicted"/>
<protein>
    <recommendedName>
        <fullName evidence="6">SWIM-type domain-containing protein</fullName>
    </recommendedName>
</protein>
<feature type="domain" description="SWIM-type" evidence="6">
    <location>
        <begin position="530"/>
        <end position="570"/>
    </location>
</feature>
<dbReference type="PROSITE" id="PS50966">
    <property type="entry name" value="ZF_SWIM"/>
    <property type="match status" value="1"/>
</dbReference>
<organism evidence="7">
    <name type="scientific">Spirodela intermedia</name>
    <name type="common">Intermediate duckweed</name>
    <dbReference type="NCBI Taxonomy" id="51605"/>
    <lineage>
        <taxon>Eukaryota</taxon>
        <taxon>Viridiplantae</taxon>
        <taxon>Streptophyta</taxon>
        <taxon>Embryophyta</taxon>
        <taxon>Tracheophyta</taxon>
        <taxon>Spermatophyta</taxon>
        <taxon>Magnoliopsida</taxon>
        <taxon>Liliopsida</taxon>
        <taxon>Araceae</taxon>
        <taxon>Lemnoideae</taxon>
        <taxon>Spirodela</taxon>
    </lineage>
</organism>
<evidence type="ECO:0000313" key="7">
    <source>
        <dbReference type="EMBL" id="CAA2627024.1"/>
    </source>
</evidence>
<dbReference type="Pfam" id="PF03108">
    <property type="entry name" value="DBD_Tnp_Mut"/>
    <property type="match status" value="1"/>
</dbReference>
<dbReference type="PANTHER" id="PTHR31973:SF166">
    <property type="entry name" value="OS10G0104700 PROTEIN"/>
    <property type="match status" value="1"/>
</dbReference>
<dbReference type="SMART" id="SM00575">
    <property type="entry name" value="ZnF_PMZ"/>
    <property type="match status" value="1"/>
</dbReference>
<evidence type="ECO:0000256" key="5">
    <source>
        <dbReference type="SAM" id="MobiDB-lite"/>
    </source>
</evidence>
<dbReference type="GO" id="GO:0008270">
    <property type="term" value="F:zinc ion binding"/>
    <property type="evidence" value="ECO:0007669"/>
    <property type="project" value="UniProtKB-KW"/>
</dbReference>
<evidence type="ECO:0000256" key="3">
    <source>
        <dbReference type="ARBA" id="ARBA00022833"/>
    </source>
</evidence>
<keyword evidence="8" id="KW-1185">Reference proteome</keyword>
<sequence length="656" mass="75268">MILLRNTCRSAAADSAVAMMPTPAPIAIRPHALMGNDCDYNRYPLSDCVDCISFSRSGSQEHFSCREIGSMISDLGVPVADNIVQCATGPYDDVIYVGQEFDNVKVFRDELCKYAFLKGFKYRFIKNEHTRLTAKCADDSCPWRIHASQSSRKKTFVIKKMNPSHTCRLGYSKDRRATTQWLASIIKDKLRESPHLRPKDIVADLFRDYGISLNYHQAWRGKEIAQKELFTLHEEACNQLPWYCERIIETNPGSIAMLAASADSKFRRVFVSFYASLNGFERGCRPLIFLDKVPLKTNLQWKLLAAAAVDADDGIFPVAFAAVEAETYDSWFWFLVQLKYAVPASRPITFVSYRQKGLEEVVLQVFEGSFHSYCLNQLMEDFQAELKKGMWSDKTRDAMTDDFKNAAYACSVEDFNAHVESIRGVSKEVADWVIESKPEHWSNALFKGQRYDHYSPQIVKSFSLWIPVKHESSVVLIIDAIRDKLMEVMQARREASSSWEETLTPTMEEKLKKEIPKAAHYVVCSSDTLFEVRWNTVNVVNIGTWECTCRRWQLTGLPCTHAMTVFDRLGKNMYDYCSRYFTADMYRLTYAEQIHSIPDVEKMNSIFTSSYPPRTSRPPDRPRRKRVNPNKTTIRALRCSRCKAVGHNKATCEAFL</sequence>
<dbReference type="PANTHER" id="PTHR31973">
    <property type="entry name" value="POLYPROTEIN, PUTATIVE-RELATED"/>
    <property type="match status" value="1"/>
</dbReference>
<dbReference type="EMBL" id="CACRZD030000009">
    <property type="protein sequence ID" value="CAA6666314.1"/>
    <property type="molecule type" value="Genomic_DNA"/>
</dbReference>
<evidence type="ECO:0000256" key="4">
    <source>
        <dbReference type="PROSITE-ProRule" id="PRU00325"/>
    </source>
</evidence>
<dbReference type="EMBL" id="LR743596">
    <property type="protein sequence ID" value="CAA2627024.1"/>
    <property type="molecule type" value="Genomic_DNA"/>
</dbReference>
<name>A0A7I8J8B3_SPIIN</name>
<gene>
    <name evidence="7" type="ORF">SI7747_09012703</name>
</gene>
<evidence type="ECO:0000259" key="6">
    <source>
        <dbReference type="PROSITE" id="PS50966"/>
    </source>
</evidence>
<dbReference type="InterPro" id="IPR018289">
    <property type="entry name" value="MULE_transposase_dom"/>
</dbReference>
<keyword evidence="3" id="KW-0862">Zinc</keyword>
<dbReference type="Pfam" id="PF10551">
    <property type="entry name" value="MULE"/>
    <property type="match status" value="1"/>
</dbReference>
<dbReference type="Proteomes" id="UP001189122">
    <property type="component" value="Unassembled WGS sequence"/>
</dbReference>
<feature type="region of interest" description="Disordered" evidence="5">
    <location>
        <begin position="606"/>
        <end position="630"/>
    </location>
</feature>
<evidence type="ECO:0000256" key="2">
    <source>
        <dbReference type="ARBA" id="ARBA00022771"/>
    </source>
</evidence>
<dbReference type="InterPro" id="IPR006564">
    <property type="entry name" value="Znf_PMZ"/>
</dbReference>
<dbReference type="AlphaFoldDB" id="A0A7I8J8B3"/>